<evidence type="ECO:0000313" key="4">
    <source>
        <dbReference type="Proteomes" id="UP000077671"/>
    </source>
</evidence>
<feature type="domain" description="HTH CENPB-type" evidence="2">
    <location>
        <begin position="4"/>
        <end position="78"/>
    </location>
</feature>
<reference evidence="3" key="2">
    <citation type="journal article" date="2019" name="IMA Fungus">
        <title>Genome sequencing and comparison of five Tilletia species to identify candidate genes for the detection of regulated species infecting wheat.</title>
        <authorList>
            <person name="Nguyen H.D.T."/>
            <person name="Sultana T."/>
            <person name="Kesanakurti P."/>
            <person name="Hambleton S."/>
        </authorList>
    </citation>
    <scope>NUCLEOTIDE SEQUENCE</scope>
    <source>
        <strain evidence="3">DAOMC 238032</strain>
    </source>
</reference>
<dbReference type="PANTHER" id="PTHR19303:SF73">
    <property type="entry name" value="PROTEIN PDC2"/>
    <property type="match status" value="1"/>
</dbReference>
<dbReference type="InterPro" id="IPR004875">
    <property type="entry name" value="DDE_SF_endonuclease_dom"/>
</dbReference>
<dbReference type="SUPFAM" id="SSF46689">
    <property type="entry name" value="Homeodomain-like"/>
    <property type="match status" value="1"/>
</dbReference>
<evidence type="ECO:0000313" key="3">
    <source>
        <dbReference type="EMBL" id="KAE8236835.1"/>
    </source>
</evidence>
<evidence type="ECO:0000256" key="1">
    <source>
        <dbReference type="ARBA" id="ARBA00023125"/>
    </source>
</evidence>
<dbReference type="Pfam" id="PF03221">
    <property type="entry name" value="HTH_Tnp_Tc5"/>
    <property type="match status" value="1"/>
</dbReference>
<dbReference type="AlphaFoldDB" id="A0A8T8SCB6"/>
<dbReference type="Proteomes" id="UP000077671">
    <property type="component" value="Unassembled WGS sequence"/>
</dbReference>
<name>A0A8T8SCB6_9BASI</name>
<keyword evidence="1" id="KW-0238">DNA-binding</keyword>
<dbReference type="SMART" id="SM00674">
    <property type="entry name" value="CENPB"/>
    <property type="match status" value="1"/>
</dbReference>
<dbReference type="PANTHER" id="PTHR19303">
    <property type="entry name" value="TRANSPOSON"/>
    <property type="match status" value="1"/>
</dbReference>
<dbReference type="Pfam" id="PF03184">
    <property type="entry name" value="DDE_1"/>
    <property type="match status" value="1"/>
</dbReference>
<reference evidence="3" key="1">
    <citation type="submission" date="2016-04" db="EMBL/GenBank/DDBJ databases">
        <authorList>
            <person name="Nguyen H.D."/>
            <person name="Kesanakurti P."/>
            <person name="Cullis J."/>
            <person name="Levesque C.A."/>
            <person name="Hambleton S."/>
        </authorList>
    </citation>
    <scope>NUCLEOTIDE SEQUENCE</scope>
    <source>
        <strain evidence="3">DAOMC 238032</strain>
    </source>
</reference>
<proteinExistence type="predicted"/>
<dbReference type="InterPro" id="IPR009057">
    <property type="entry name" value="Homeodomain-like_sf"/>
</dbReference>
<accession>A0A8T8SCB6</accession>
<gene>
    <name evidence="3" type="ORF">A4X03_0g9310</name>
</gene>
<dbReference type="InterPro" id="IPR050863">
    <property type="entry name" value="CenT-Element_Derived"/>
</dbReference>
<dbReference type="EMBL" id="LWDD02003571">
    <property type="protein sequence ID" value="KAE8236835.1"/>
    <property type="molecule type" value="Genomic_DNA"/>
</dbReference>
<dbReference type="Gene3D" id="1.10.10.60">
    <property type="entry name" value="Homeodomain-like"/>
    <property type="match status" value="1"/>
</dbReference>
<dbReference type="GO" id="GO:0003677">
    <property type="term" value="F:DNA binding"/>
    <property type="evidence" value="ECO:0007669"/>
    <property type="project" value="UniProtKB-KW"/>
</dbReference>
<comment type="caution">
    <text evidence="3">The sequence shown here is derived from an EMBL/GenBank/DDBJ whole genome shotgun (WGS) entry which is preliminary data.</text>
</comment>
<evidence type="ECO:0000259" key="2">
    <source>
        <dbReference type="PROSITE" id="PS51253"/>
    </source>
</evidence>
<dbReference type="InterPro" id="IPR006600">
    <property type="entry name" value="HTH_CenpB_DNA-bd_dom"/>
</dbReference>
<dbReference type="GO" id="GO:0005634">
    <property type="term" value="C:nucleus"/>
    <property type="evidence" value="ECO:0007669"/>
    <property type="project" value="TreeGrafter"/>
</dbReference>
<sequence>MGEGKSRVSSAKHEHLEKCVLHWIAQILNFKDNSFALNGKLIQEKAIQFASLLDVEEFKASDGWLSRFKKRNGLSTRVYKGEAASVAMEHIASQQVALKALLAKYKSSDVFNADETGLYWRAPPKRGLVKGESSGVKKDKSRITVLFCVNADGSEYFKPLVIGKSQCPQPFKRGTVDLRNHPHVSYVNNKTAWMNSEKWEQWLRSLDGRMKAEKRNVLLLVDNFSGHKVLSEWEPTNVKVHFLPPNTTSRLQPLDAGMISDFKRKYSALLSRHWVNALDNLISSSATGSTSDADLKLVKLVNMKMVFCWIDEAWRGVKASSIANCWRHTGIIPDDWLSVVETAEQQHEKRTDQEREGAEILAMLMHKEVIHECGGSNITVEEYLSIDSALDELSLATDEEIISQVEEEINGTAKQVEEKEMEEPVPVQLASEAELVSALKKLNLWCQFRGQDSLRNGNQYSVDENWAKTT</sequence>
<protein>
    <recommendedName>
        <fullName evidence="2">HTH CENPB-type domain-containing protein</fullName>
    </recommendedName>
</protein>
<dbReference type="PROSITE" id="PS51253">
    <property type="entry name" value="HTH_CENPB"/>
    <property type="match status" value="1"/>
</dbReference>
<organism evidence="3 4">
    <name type="scientific">Tilletia caries</name>
    <name type="common">wheat bunt fungus</name>
    <dbReference type="NCBI Taxonomy" id="13290"/>
    <lineage>
        <taxon>Eukaryota</taxon>
        <taxon>Fungi</taxon>
        <taxon>Dikarya</taxon>
        <taxon>Basidiomycota</taxon>
        <taxon>Ustilaginomycotina</taxon>
        <taxon>Exobasidiomycetes</taxon>
        <taxon>Tilletiales</taxon>
        <taxon>Tilletiaceae</taxon>
        <taxon>Tilletia</taxon>
    </lineage>
</organism>